<proteinExistence type="predicted"/>
<dbReference type="Gene3D" id="2.60.40.2970">
    <property type="match status" value="1"/>
</dbReference>
<dbReference type="OrthoDB" id="4664297at2759"/>
<gene>
    <name evidence="1" type="ORF">THAR02_07570</name>
</gene>
<organism evidence="1 2">
    <name type="scientific">Trichoderma harzianum</name>
    <name type="common">Hypocrea lixii</name>
    <dbReference type="NCBI Taxonomy" id="5544"/>
    <lineage>
        <taxon>Eukaryota</taxon>
        <taxon>Fungi</taxon>
        <taxon>Dikarya</taxon>
        <taxon>Ascomycota</taxon>
        <taxon>Pezizomycotina</taxon>
        <taxon>Sordariomycetes</taxon>
        <taxon>Hypocreomycetidae</taxon>
        <taxon>Hypocreales</taxon>
        <taxon>Hypocreaceae</taxon>
        <taxon>Trichoderma</taxon>
    </lineage>
</organism>
<dbReference type="AlphaFoldDB" id="A0A0F9X700"/>
<reference evidence="2" key="1">
    <citation type="journal article" date="2015" name="Genome Announc.">
        <title>Draft whole-genome sequence of the biocontrol agent Trichoderma harzianum T6776.</title>
        <authorList>
            <person name="Baroncelli R."/>
            <person name="Piaggeschi G."/>
            <person name="Fiorini L."/>
            <person name="Bertolini E."/>
            <person name="Zapparata A."/>
            <person name="Pe M.E."/>
            <person name="Sarrocco S."/>
            <person name="Vannacci G."/>
        </authorList>
    </citation>
    <scope>NUCLEOTIDE SEQUENCE [LARGE SCALE GENOMIC DNA]</scope>
    <source>
        <strain evidence="2">T6776</strain>
    </source>
</reference>
<evidence type="ECO:0000313" key="1">
    <source>
        <dbReference type="EMBL" id="KKP00330.1"/>
    </source>
</evidence>
<protein>
    <submittedName>
        <fullName evidence="1">Uncharacterized protein</fullName>
    </submittedName>
</protein>
<dbReference type="EMBL" id="JOKZ01000260">
    <property type="protein sequence ID" value="KKP00330.1"/>
    <property type="molecule type" value="Genomic_DNA"/>
</dbReference>
<comment type="caution">
    <text evidence="1">The sequence shown here is derived from an EMBL/GenBank/DDBJ whole genome shotgun (WGS) entry which is preliminary data.</text>
</comment>
<accession>A0A0F9X700</accession>
<evidence type="ECO:0000313" key="2">
    <source>
        <dbReference type="Proteomes" id="UP000034112"/>
    </source>
</evidence>
<dbReference type="OMA" id="RWHAVWE"/>
<name>A0A0F9X700_TRIHA</name>
<dbReference type="Proteomes" id="UP000034112">
    <property type="component" value="Unassembled WGS sequence"/>
</dbReference>
<sequence length="196" mass="21569">MSLIYYPSIRAVFGLSLALTIFTFFLWPAASMESHGSNSSPIDGLRVTIEQTKTSPLTITSTVVNGNTYPVTFLLYNSPLDTIAPTIGLLTITPEGALQPLELPEIQIRREWPPNPDSLVQLGPGASQTAEIILKDFITSQLDKKASVVLKGHWDMVWTKQKDDITVDMLEQAQARPNPNMYTGSFATESLEITTV</sequence>